<evidence type="ECO:0008006" key="3">
    <source>
        <dbReference type="Google" id="ProtNLM"/>
    </source>
</evidence>
<organism evidence="1 2">
    <name type="scientific">Sphingobacterium humi</name>
    <dbReference type="NCBI Taxonomy" id="1796905"/>
    <lineage>
        <taxon>Bacteria</taxon>
        <taxon>Pseudomonadati</taxon>
        <taxon>Bacteroidota</taxon>
        <taxon>Sphingobacteriia</taxon>
        <taxon>Sphingobacteriales</taxon>
        <taxon>Sphingobacteriaceae</taxon>
        <taxon>Sphingobacterium</taxon>
    </lineage>
</organism>
<proteinExistence type="predicted"/>
<evidence type="ECO:0000313" key="1">
    <source>
        <dbReference type="EMBL" id="MVZ61344.1"/>
    </source>
</evidence>
<name>A0A6N8KWZ5_9SPHI</name>
<protein>
    <recommendedName>
        <fullName evidence="3">BamA/TamA family outer membrane protein</fullName>
    </recommendedName>
</protein>
<dbReference type="EMBL" id="WSQA01000003">
    <property type="protein sequence ID" value="MVZ61344.1"/>
    <property type="molecule type" value="Genomic_DNA"/>
</dbReference>
<dbReference type="AlphaFoldDB" id="A0A6N8KWZ5"/>
<evidence type="ECO:0000313" key="2">
    <source>
        <dbReference type="Proteomes" id="UP000435036"/>
    </source>
</evidence>
<sequence>MNKNLFISILTLLYLSIPTHQVFGQLVDYEQPASWVKWKQIKQPNFQLIFPTGFEKSGSTLAHQLDSMLHFASQDLQIKPRKISIILHENHIEQNGFAQLAPRKVEAFSTPSSNPDNQEWLPNLIQHELRHVVQMDKLTGRLRGPFLEQLALAFFGIHLPAWYFEGDAVSIETQFSAGGRGRLPSFFMPLRANEGSGKSYGFDKNILGSFKDITPTFYLTGYLMNTQLTNQFGYPVKDKIMEDMRRHLLRPYNFNRALKRQTGMNSHALYQASLTGLKADLQPHKASPENVQILPNTNRYFSHYYLPQTHTDGSIYSLFQSPQHVPAFRKITGNTEEEVLKIGYQLRPYFDLSADFITWDEIRKDGRFGKQTYNIIRLLDLKSGKVTQLSKKSRFYSPVIASKLNRVYAVHVDQDNVASLIYIDIFSKKQEKVLEFPAGLHLQQPALDAENKRIIAVAVSEEGTNLLEIDLESGRYSLLFPWGNQQLERPIYQENDLIFKAHFNQIDNIYRYNRPENSFEQLSNASYGAFNPSLSSGGKLTYNEYQSDGYRLAIADINSLKGTQMLPEFAAPALRDERISTPFRATESSDSAAYSIQKYNPLSDFFNFHSLSISTNNFENFDNYKPGIFWLANDLLNTSQLKLGYEYDMELEKSIYSAELNYLKYLPKFSARYLNRGRVGYIKPSKPEQEVGQFTYREHYYSLEMQLPFSLYRGKNNYSFGLNIGTSYQKYYDISNKNLKGFQDEILFPMNYIAYFNRNMRRSSMDLVPRWGQNISFVYRHVPFEPKQKGQLFALKSNFYFPGFFANHAFQARYNMQTNTGKFAASYEIPMISAFGHFNSPRVSNNLMLNYRLPLAYPDWALGSLAYIKRFHGYLFADYQNIHKSELAPKVYGLGLSMDFNLLRYKLPDFGVGAKLSYINDASAKQRFVPNFSFSYSY</sequence>
<comment type="caution">
    <text evidence="1">The sequence shown here is derived from an EMBL/GenBank/DDBJ whole genome shotgun (WGS) entry which is preliminary data.</text>
</comment>
<dbReference type="Proteomes" id="UP000435036">
    <property type="component" value="Unassembled WGS sequence"/>
</dbReference>
<dbReference type="SUPFAM" id="SSF82171">
    <property type="entry name" value="DPP6 N-terminal domain-like"/>
    <property type="match status" value="1"/>
</dbReference>
<reference evidence="1 2" key="1">
    <citation type="submission" date="2019-12" db="EMBL/GenBank/DDBJ databases">
        <authorList>
            <person name="Dong K."/>
        </authorList>
    </citation>
    <scope>NUCLEOTIDE SEQUENCE [LARGE SCALE GENOMIC DNA]</scope>
    <source>
        <strain evidence="1 2">JCM 31225</strain>
    </source>
</reference>
<dbReference type="RefSeq" id="WP_160367985.1">
    <property type="nucleotide sequence ID" value="NZ_WSQA01000003.1"/>
</dbReference>
<gene>
    <name evidence="1" type="ORF">GQF63_04845</name>
</gene>
<dbReference type="OrthoDB" id="9799878at2"/>
<keyword evidence="2" id="KW-1185">Reference proteome</keyword>
<accession>A0A6N8KWZ5</accession>